<keyword evidence="5" id="KW-0574">Periplasm</keyword>
<dbReference type="Proteomes" id="UP000054387">
    <property type="component" value="Unassembled WGS sequence"/>
</dbReference>
<comment type="cofactor">
    <cofactor evidence="9">
        <name>Cu cation</name>
        <dbReference type="ChEBI" id="CHEBI:23378"/>
    </cofactor>
    <text evidence="9">Binds 1 copper ion per subunit.</text>
</comment>
<evidence type="ECO:0000313" key="12">
    <source>
        <dbReference type="EMBL" id="KTG07629.1"/>
    </source>
</evidence>
<feature type="domain" description="Blue (type 1) copper" evidence="11">
    <location>
        <begin position="100"/>
        <end position="181"/>
    </location>
</feature>
<organism evidence="12 13">
    <name type="scientific">Haloprofundus marisrubri</name>
    <dbReference type="NCBI Taxonomy" id="1514971"/>
    <lineage>
        <taxon>Archaea</taxon>
        <taxon>Methanobacteriati</taxon>
        <taxon>Methanobacteriota</taxon>
        <taxon>Stenosarchaea group</taxon>
        <taxon>Halobacteria</taxon>
        <taxon>Halobacteriales</taxon>
        <taxon>Haloferacaceae</taxon>
        <taxon>Haloprofundus</taxon>
    </lineage>
</organism>
<comment type="subcellular location">
    <subcellularLocation>
        <location evidence="1">Membrane</location>
    </subcellularLocation>
    <subcellularLocation>
        <location evidence="2">Periplasm</location>
    </subcellularLocation>
</comment>
<evidence type="ECO:0000256" key="1">
    <source>
        <dbReference type="ARBA" id="ARBA00004370"/>
    </source>
</evidence>
<feature type="binding site" evidence="9">
    <location>
        <position position="167"/>
    </location>
    <ligand>
        <name>Cu cation</name>
        <dbReference type="ChEBI" id="CHEBI:23378"/>
    </ligand>
</feature>
<evidence type="ECO:0000256" key="6">
    <source>
        <dbReference type="ARBA" id="ARBA00022982"/>
    </source>
</evidence>
<dbReference type="InterPro" id="IPR008972">
    <property type="entry name" value="Cupredoxin"/>
</dbReference>
<feature type="binding site" evidence="9">
    <location>
        <position position="132"/>
    </location>
    <ligand>
        <name>Cu cation</name>
        <dbReference type="ChEBI" id="CHEBI:23378"/>
    </ligand>
</feature>
<dbReference type="RefSeq" id="WP_058583640.1">
    <property type="nucleotide sequence ID" value="NZ_LOPU01000041.1"/>
</dbReference>
<dbReference type="GO" id="GO:0016020">
    <property type="term" value="C:membrane"/>
    <property type="evidence" value="ECO:0007669"/>
    <property type="project" value="UniProtKB-SubCell"/>
</dbReference>
<evidence type="ECO:0000256" key="4">
    <source>
        <dbReference type="ARBA" id="ARBA00022723"/>
    </source>
</evidence>
<keyword evidence="4 9" id="KW-0479">Metal-binding</keyword>
<dbReference type="OrthoDB" id="11836at2157"/>
<dbReference type="PRINTS" id="PR00155">
    <property type="entry name" value="AMICYANIN"/>
</dbReference>
<dbReference type="InterPro" id="IPR000923">
    <property type="entry name" value="BlueCu_1"/>
</dbReference>
<keyword evidence="7 9" id="KW-0186">Copper</keyword>
<evidence type="ECO:0000259" key="11">
    <source>
        <dbReference type="Pfam" id="PF00127"/>
    </source>
</evidence>
<protein>
    <recommendedName>
        <fullName evidence="11">Blue (type 1) copper domain-containing protein</fullName>
    </recommendedName>
</protein>
<name>A0A0W1R2T0_9EURY</name>
<evidence type="ECO:0000256" key="10">
    <source>
        <dbReference type="SAM" id="MobiDB-lite"/>
    </source>
</evidence>
<dbReference type="GO" id="GO:0042597">
    <property type="term" value="C:periplasmic space"/>
    <property type="evidence" value="ECO:0007669"/>
    <property type="project" value="UniProtKB-SubCell"/>
</dbReference>
<dbReference type="CDD" id="cd04220">
    <property type="entry name" value="Halocyanin"/>
    <property type="match status" value="1"/>
</dbReference>
<feature type="compositionally biased region" description="Low complexity" evidence="10">
    <location>
        <begin position="52"/>
        <end position="66"/>
    </location>
</feature>
<proteinExistence type="predicted"/>
<dbReference type="SUPFAM" id="SSF49503">
    <property type="entry name" value="Cupredoxins"/>
    <property type="match status" value="1"/>
</dbReference>
<evidence type="ECO:0000256" key="9">
    <source>
        <dbReference type="PIRSR" id="PIRSR602386-1"/>
    </source>
</evidence>
<dbReference type="InterPro" id="IPR002386">
    <property type="entry name" value="Amicyanin/Pseudoazurin"/>
</dbReference>
<dbReference type="PANTHER" id="PTHR34192">
    <property type="entry name" value="PLASTOCYANIN MAJOR ISOFORM, CHLOROPLASTIC-RELATED"/>
    <property type="match status" value="1"/>
</dbReference>
<accession>A0A0W1R2T0</accession>
<feature type="binding site" evidence="9">
    <location>
        <position position="170"/>
    </location>
    <ligand>
        <name>Cu cation</name>
        <dbReference type="ChEBI" id="CHEBI:23378"/>
    </ligand>
</feature>
<keyword evidence="3" id="KW-0813">Transport</keyword>
<feature type="binding site" evidence="9">
    <location>
        <position position="175"/>
    </location>
    <ligand>
        <name>Cu cation</name>
        <dbReference type="ChEBI" id="CHEBI:23378"/>
    </ligand>
</feature>
<dbReference type="GO" id="GO:0005507">
    <property type="term" value="F:copper ion binding"/>
    <property type="evidence" value="ECO:0007669"/>
    <property type="project" value="InterPro"/>
</dbReference>
<dbReference type="NCBIfam" id="TIGR03102">
    <property type="entry name" value="halo_cynanin"/>
    <property type="match status" value="1"/>
</dbReference>
<dbReference type="InterPro" id="IPR028871">
    <property type="entry name" value="BlueCu_1_BS"/>
</dbReference>
<evidence type="ECO:0000256" key="2">
    <source>
        <dbReference type="ARBA" id="ARBA00004418"/>
    </source>
</evidence>
<evidence type="ECO:0000256" key="7">
    <source>
        <dbReference type="ARBA" id="ARBA00023008"/>
    </source>
</evidence>
<evidence type="ECO:0000256" key="5">
    <source>
        <dbReference type="ARBA" id="ARBA00022764"/>
    </source>
</evidence>
<comment type="caution">
    <text evidence="12">The sequence shown here is derived from an EMBL/GenBank/DDBJ whole genome shotgun (WGS) entry which is preliminary data.</text>
</comment>
<dbReference type="PANTHER" id="PTHR34192:SF10">
    <property type="entry name" value="PLASTOCYANIN MAJOR ISOFORM, CHLOROPLASTIC-RELATED"/>
    <property type="match status" value="1"/>
</dbReference>
<feature type="region of interest" description="Disordered" evidence="10">
    <location>
        <begin position="30"/>
        <end position="67"/>
    </location>
</feature>
<dbReference type="Gene3D" id="2.60.40.420">
    <property type="entry name" value="Cupredoxins - blue copper proteins"/>
    <property type="match status" value="1"/>
</dbReference>
<keyword evidence="8" id="KW-0472">Membrane</keyword>
<evidence type="ECO:0000313" key="13">
    <source>
        <dbReference type="Proteomes" id="UP000054387"/>
    </source>
</evidence>
<reference evidence="12 13" key="1">
    <citation type="submission" date="2015-12" db="EMBL/GenBank/DDBJ databases">
        <title>Haloprofundus marisrubri gen. nov., sp. nov., an extremely halophilic archaeon isolated from the Discovery deep brine-seawater interface in the Red Sea.</title>
        <authorList>
            <person name="Zhang G."/>
            <person name="Stingl U."/>
            <person name="Rashid M."/>
        </authorList>
    </citation>
    <scope>NUCLEOTIDE SEQUENCE [LARGE SCALE GENOMIC DNA]</scope>
    <source>
        <strain evidence="12 13">SB9</strain>
    </source>
</reference>
<dbReference type="PROSITE" id="PS51318">
    <property type="entry name" value="TAT"/>
    <property type="match status" value="1"/>
</dbReference>
<dbReference type="InterPro" id="IPR017533">
    <property type="entry name" value="Halocyanin"/>
</dbReference>
<dbReference type="InterPro" id="IPR006311">
    <property type="entry name" value="TAT_signal"/>
</dbReference>
<sequence>MVSNPAADSSESPTRRRLLALAAAVGGASLAGCAGTSDDSDSESDGSGGSNGSDSSNSSGDNDTGDANAAVDEWMRTAVNYDGIVDETGTDRVSVRVGADSPSGPYAYDPAAVRVSPGTTVVWEWVAASGAHNVVEQDGAFESELYSSGDATFEYTAEEPGTYLYYCTPHRGLGMKGAIVVDES</sequence>
<dbReference type="PROSITE" id="PS00196">
    <property type="entry name" value="COPPER_BLUE"/>
    <property type="match status" value="1"/>
</dbReference>
<dbReference type="Pfam" id="PF00127">
    <property type="entry name" value="Copper-bind"/>
    <property type="match status" value="1"/>
</dbReference>
<dbReference type="GO" id="GO:0009055">
    <property type="term" value="F:electron transfer activity"/>
    <property type="evidence" value="ECO:0007669"/>
    <property type="project" value="InterPro"/>
</dbReference>
<keyword evidence="6" id="KW-0249">Electron transport</keyword>
<dbReference type="EMBL" id="LOPU01000041">
    <property type="protein sequence ID" value="KTG07629.1"/>
    <property type="molecule type" value="Genomic_DNA"/>
</dbReference>
<evidence type="ECO:0000256" key="3">
    <source>
        <dbReference type="ARBA" id="ARBA00022448"/>
    </source>
</evidence>
<evidence type="ECO:0000256" key="8">
    <source>
        <dbReference type="ARBA" id="ARBA00023136"/>
    </source>
</evidence>
<dbReference type="STRING" id="1514971.AUR64_02935"/>
<dbReference type="AlphaFoldDB" id="A0A0W1R2T0"/>
<keyword evidence="13" id="KW-1185">Reference proteome</keyword>
<gene>
    <name evidence="12" type="ORF">AUR64_02935</name>
</gene>